<dbReference type="PROSITE" id="PS51037">
    <property type="entry name" value="YEATS"/>
    <property type="match status" value="1"/>
</dbReference>
<dbReference type="STRING" id="1149755.A0A2J6RJL4"/>
<dbReference type="InterPro" id="IPR055129">
    <property type="entry name" value="YEATS_dom"/>
</dbReference>
<gene>
    <name evidence="11" type="ORF">L207DRAFT_567066</name>
</gene>
<dbReference type="InterPro" id="IPR000719">
    <property type="entry name" value="Prot_kinase_dom"/>
</dbReference>
<dbReference type="CDD" id="cd00180">
    <property type="entry name" value="PKc"/>
    <property type="match status" value="1"/>
</dbReference>
<keyword evidence="12" id="KW-1185">Reference proteome</keyword>
<keyword evidence="5 6" id="KW-0539">Nucleus</keyword>
<dbReference type="AlphaFoldDB" id="A0A2J6RJL4"/>
<evidence type="ECO:0000256" key="4">
    <source>
        <dbReference type="ARBA" id="ARBA00022840"/>
    </source>
</evidence>
<dbReference type="InterPro" id="IPR017441">
    <property type="entry name" value="Protein_kinase_ATP_BS"/>
</dbReference>
<sequence length="486" mass="53990">METDSGPSTVRDASGGLDWAGRGTSHVDFDPNETLPLSQGRFLGHGVNGGVFETTVCGQKVAWKRQFCRRRIAKEELGEIAILKKIDGRHIIKLVGTYTHGPFLGLLLSPVAVCDLGTFLEDVNSLLHRSEDVELDHQAIQQRLDGLGIRSSLPPIAIQHAALKRLKQSIGCISSAIAYLHRGLIRHKDIKPSNILLSSSSGLWVTDFGTSTDFSNVSQSLTNNGERGTPKYFAPEVAEFELNGRSADIFSLACVFLELIGLCNGYSLEQMKSLRPAKDFSFHANLESILHWFNFSGTKVVSVADSQLMALVREMLIRVPNERPTAMDIEIRLQLIDVFRSPSADPLWGECCAPVSESSRQVQHLQVSSVSIRLGNTHQFSDMRHNWNFFVYAPVVQDLIADVHCFLHSSFEHPYTVKNLPPFEWAGSGWGFFTISIIIALKPRYSWISPLATVGPSGHSLLPLTWTLNFEQELTYQEFEVDVAAL</sequence>
<dbReference type="Gene3D" id="3.30.200.20">
    <property type="entry name" value="Phosphorylase Kinase, domain 1"/>
    <property type="match status" value="1"/>
</dbReference>
<feature type="domain" description="YEATS" evidence="10">
    <location>
        <begin position="355"/>
        <end position="486"/>
    </location>
</feature>
<proteinExistence type="inferred from homology"/>
<evidence type="ECO:0000256" key="6">
    <source>
        <dbReference type="PROSITE-ProRule" id="PRU00376"/>
    </source>
</evidence>
<keyword evidence="1" id="KW-0808">Transferase</keyword>
<feature type="binding site" evidence="7">
    <location>
        <position position="74"/>
    </location>
    <ligand>
        <name>ATP</name>
        <dbReference type="ChEBI" id="CHEBI:30616"/>
    </ligand>
</feature>
<dbReference type="GO" id="GO:0005524">
    <property type="term" value="F:ATP binding"/>
    <property type="evidence" value="ECO:0007669"/>
    <property type="project" value="UniProtKB-UniRule"/>
</dbReference>
<accession>A0A2J6RJL4</accession>
<evidence type="ECO:0000259" key="10">
    <source>
        <dbReference type="PROSITE" id="PS51037"/>
    </source>
</evidence>
<dbReference type="PROSITE" id="PS50011">
    <property type="entry name" value="PROTEIN_KINASE_DOM"/>
    <property type="match status" value="1"/>
</dbReference>
<dbReference type="InterPro" id="IPR011009">
    <property type="entry name" value="Kinase-like_dom_sf"/>
</dbReference>
<dbReference type="PANTHER" id="PTHR44329">
    <property type="entry name" value="SERINE/THREONINE-PROTEIN KINASE TNNI3K-RELATED"/>
    <property type="match status" value="1"/>
</dbReference>
<dbReference type="PANTHER" id="PTHR44329:SF288">
    <property type="entry name" value="MITOGEN-ACTIVATED PROTEIN KINASE KINASE KINASE 20"/>
    <property type="match status" value="1"/>
</dbReference>
<dbReference type="GO" id="GO:0004674">
    <property type="term" value="F:protein serine/threonine kinase activity"/>
    <property type="evidence" value="ECO:0007669"/>
    <property type="project" value="UniProtKB-KW"/>
</dbReference>
<evidence type="ECO:0000259" key="9">
    <source>
        <dbReference type="PROSITE" id="PS50011"/>
    </source>
</evidence>
<name>A0A2J6RJL4_HYAVF</name>
<evidence type="ECO:0000256" key="8">
    <source>
        <dbReference type="RuleBase" id="RU000304"/>
    </source>
</evidence>
<keyword evidence="8" id="KW-0723">Serine/threonine-protein kinase</keyword>
<comment type="similarity">
    <text evidence="8">Belongs to the protein kinase superfamily.</text>
</comment>
<evidence type="ECO:0000256" key="3">
    <source>
        <dbReference type="ARBA" id="ARBA00022777"/>
    </source>
</evidence>
<dbReference type="EMBL" id="KZ613947">
    <property type="protein sequence ID" value="PMD38681.1"/>
    <property type="molecule type" value="Genomic_DNA"/>
</dbReference>
<dbReference type="InterPro" id="IPR008271">
    <property type="entry name" value="Ser/Thr_kinase_AS"/>
</dbReference>
<evidence type="ECO:0000256" key="2">
    <source>
        <dbReference type="ARBA" id="ARBA00022741"/>
    </source>
</evidence>
<reference evidence="11 12" key="1">
    <citation type="submission" date="2016-04" db="EMBL/GenBank/DDBJ databases">
        <title>A degradative enzymes factory behind the ericoid mycorrhizal symbiosis.</title>
        <authorList>
            <consortium name="DOE Joint Genome Institute"/>
            <person name="Martino E."/>
            <person name="Morin E."/>
            <person name="Grelet G."/>
            <person name="Kuo A."/>
            <person name="Kohler A."/>
            <person name="Daghino S."/>
            <person name="Barry K."/>
            <person name="Choi C."/>
            <person name="Cichocki N."/>
            <person name="Clum A."/>
            <person name="Copeland A."/>
            <person name="Hainaut M."/>
            <person name="Haridas S."/>
            <person name="Labutti K."/>
            <person name="Lindquist E."/>
            <person name="Lipzen A."/>
            <person name="Khouja H.-R."/>
            <person name="Murat C."/>
            <person name="Ohm R."/>
            <person name="Olson A."/>
            <person name="Spatafora J."/>
            <person name="Veneault-Fourrey C."/>
            <person name="Henrissat B."/>
            <person name="Grigoriev I."/>
            <person name="Martin F."/>
            <person name="Perotto S."/>
        </authorList>
    </citation>
    <scope>NUCLEOTIDE SEQUENCE [LARGE SCALE GENOMIC DNA]</scope>
    <source>
        <strain evidence="11 12">F</strain>
    </source>
</reference>
<dbReference type="InterPro" id="IPR038704">
    <property type="entry name" value="YEAST_sf"/>
</dbReference>
<dbReference type="GO" id="GO:0005634">
    <property type="term" value="C:nucleus"/>
    <property type="evidence" value="ECO:0007669"/>
    <property type="project" value="UniProtKB-SubCell"/>
</dbReference>
<dbReference type="Gene3D" id="2.60.40.1970">
    <property type="entry name" value="YEATS domain"/>
    <property type="match status" value="1"/>
</dbReference>
<keyword evidence="2 7" id="KW-0547">Nucleotide-binding</keyword>
<organism evidence="11 12">
    <name type="scientific">Hyaloscypha variabilis (strain UAMH 11265 / GT02V1 / F)</name>
    <name type="common">Meliniomyces variabilis</name>
    <dbReference type="NCBI Taxonomy" id="1149755"/>
    <lineage>
        <taxon>Eukaryota</taxon>
        <taxon>Fungi</taxon>
        <taxon>Dikarya</taxon>
        <taxon>Ascomycota</taxon>
        <taxon>Pezizomycotina</taxon>
        <taxon>Leotiomycetes</taxon>
        <taxon>Helotiales</taxon>
        <taxon>Hyaloscyphaceae</taxon>
        <taxon>Hyaloscypha</taxon>
        <taxon>Hyaloscypha variabilis</taxon>
    </lineage>
</organism>
<dbReference type="Gene3D" id="1.10.510.10">
    <property type="entry name" value="Transferase(Phosphotransferase) domain 1"/>
    <property type="match status" value="1"/>
</dbReference>
<keyword evidence="4 7" id="KW-0067">ATP-binding</keyword>
<dbReference type="Pfam" id="PF03366">
    <property type="entry name" value="YEATS"/>
    <property type="match status" value="1"/>
</dbReference>
<evidence type="ECO:0000256" key="5">
    <source>
        <dbReference type="ARBA" id="ARBA00023242"/>
    </source>
</evidence>
<comment type="subcellular location">
    <subcellularLocation>
        <location evidence="6">Nucleus</location>
    </subcellularLocation>
</comment>
<keyword evidence="3 11" id="KW-0418">Kinase</keyword>
<dbReference type="PROSITE" id="PS00107">
    <property type="entry name" value="PROTEIN_KINASE_ATP"/>
    <property type="match status" value="1"/>
</dbReference>
<evidence type="ECO:0000256" key="1">
    <source>
        <dbReference type="ARBA" id="ARBA00022679"/>
    </source>
</evidence>
<protein>
    <submittedName>
        <fullName evidence="11">Kinase-like protein</fullName>
    </submittedName>
</protein>
<dbReference type="Pfam" id="PF00069">
    <property type="entry name" value="Pkinase"/>
    <property type="match status" value="1"/>
</dbReference>
<feature type="domain" description="Protein kinase" evidence="9">
    <location>
        <begin position="37"/>
        <end position="336"/>
    </location>
</feature>
<dbReference type="SUPFAM" id="SSF56112">
    <property type="entry name" value="Protein kinase-like (PK-like)"/>
    <property type="match status" value="1"/>
</dbReference>
<dbReference type="SMART" id="SM00220">
    <property type="entry name" value="S_TKc"/>
    <property type="match status" value="1"/>
</dbReference>
<dbReference type="PROSITE" id="PS00108">
    <property type="entry name" value="PROTEIN_KINASE_ST"/>
    <property type="match status" value="1"/>
</dbReference>
<evidence type="ECO:0000313" key="12">
    <source>
        <dbReference type="Proteomes" id="UP000235786"/>
    </source>
</evidence>
<dbReference type="OrthoDB" id="4062651at2759"/>
<evidence type="ECO:0000256" key="7">
    <source>
        <dbReference type="PROSITE-ProRule" id="PRU10141"/>
    </source>
</evidence>
<dbReference type="InterPro" id="IPR051681">
    <property type="entry name" value="Ser/Thr_Kinases-Pseudokinases"/>
</dbReference>
<evidence type="ECO:0000313" key="11">
    <source>
        <dbReference type="EMBL" id="PMD38681.1"/>
    </source>
</evidence>
<dbReference type="Proteomes" id="UP000235786">
    <property type="component" value="Unassembled WGS sequence"/>
</dbReference>